<dbReference type="PANTHER" id="PTHR24279">
    <property type="entry name" value="CYTOCHROME P450"/>
    <property type="match status" value="1"/>
</dbReference>
<comment type="cofactor">
    <cofactor evidence="1 8">
        <name>heme</name>
        <dbReference type="ChEBI" id="CHEBI:30413"/>
    </cofactor>
</comment>
<keyword evidence="6 8" id="KW-0408">Iron</keyword>
<keyword evidence="10" id="KW-0812">Transmembrane</keyword>
<feature type="binding site" description="axial binding residue" evidence="8">
    <location>
        <position position="442"/>
    </location>
    <ligand>
        <name>heme</name>
        <dbReference type="ChEBI" id="CHEBI:30413"/>
    </ligand>
    <ligandPart>
        <name>Fe</name>
        <dbReference type="ChEBI" id="CHEBI:18248"/>
    </ligandPart>
</feature>
<evidence type="ECO:0000256" key="5">
    <source>
        <dbReference type="ARBA" id="ARBA00023002"/>
    </source>
</evidence>
<evidence type="ECO:0000313" key="12">
    <source>
        <dbReference type="Proteomes" id="UP001168821"/>
    </source>
</evidence>
<dbReference type="CDD" id="cd11054">
    <property type="entry name" value="CYP24A1-like"/>
    <property type="match status" value="1"/>
</dbReference>
<evidence type="ECO:0000313" key="11">
    <source>
        <dbReference type="EMBL" id="KAJ3662901.1"/>
    </source>
</evidence>
<keyword evidence="3 8" id="KW-0349">Heme</keyword>
<dbReference type="EMBL" id="JALNTZ010000002">
    <property type="protein sequence ID" value="KAJ3662901.1"/>
    <property type="molecule type" value="Genomic_DNA"/>
</dbReference>
<dbReference type="InterPro" id="IPR017972">
    <property type="entry name" value="Cyt_P450_CS"/>
</dbReference>
<dbReference type="GO" id="GO:0005506">
    <property type="term" value="F:iron ion binding"/>
    <property type="evidence" value="ECO:0007669"/>
    <property type="project" value="InterPro"/>
</dbReference>
<evidence type="ECO:0000256" key="9">
    <source>
        <dbReference type="RuleBase" id="RU000461"/>
    </source>
</evidence>
<name>A0AA38MNE0_9CUCU</name>
<keyword evidence="10" id="KW-1133">Transmembrane helix</keyword>
<dbReference type="Gene3D" id="1.10.630.10">
    <property type="entry name" value="Cytochrome P450"/>
    <property type="match status" value="1"/>
</dbReference>
<evidence type="ECO:0000256" key="3">
    <source>
        <dbReference type="ARBA" id="ARBA00022617"/>
    </source>
</evidence>
<sequence length="474" mass="54380">MGAVIYFTGIIFSLIIMNLIATLLKRYLFKSVPLKQNNPQYKLFKEIPTLKSYPLIGHSYLFFPGAKYKSERLTEAFVDISRTLGPIFRLQLGATDMVVTLNPDDSRTLFQNEGRTPKRPAFAALVHYRTKAFNSVGVVPGNGEEWYKMRKGVTPLLQHQVINPYKKQQQEIAKIFTDYVKLHRGENFVLQDIYSHLLKFTIEAISVVSPGHHFHCLFNDNEETQTIIDASINFMDGLHRTLMEPPLWKIWKTAGYKKLETSHNTIYKILRSHLEDIEKQYHKDPEKLKEMHPYMYSLFSNDQISLEDKIMLAIEIFLGGIDATATTIAFTCYYLSRDRDVQEIARSSLSEGTDFLKACIKETLRLSPTAGGNSRYLINDTIMSGYFVPKETLVLSLHSGLSKDNNIFNEAEKYYPQRFMKDTRENFHRFASLPFGHGPRMCPGKRVAENEMVILLAEVSTVHCVVGNTVINFS</sequence>
<accession>A0AA38MNE0</accession>
<dbReference type="PRINTS" id="PR00385">
    <property type="entry name" value="P450"/>
</dbReference>
<dbReference type="GO" id="GO:0020037">
    <property type="term" value="F:heme binding"/>
    <property type="evidence" value="ECO:0007669"/>
    <property type="project" value="InterPro"/>
</dbReference>
<feature type="transmembrane region" description="Helical" evidence="10">
    <location>
        <begin position="6"/>
        <end position="24"/>
    </location>
</feature>
<dbReference type="GO" id="GO:0016705">
    <property type="term" value="F:oxidoreductase activity, acting on paired donors, with incorporation or reduction of molecular oxygen"/>
    <property type="evidence" value="ECO:0007669"/>
    <property type="project" value="InterPro"/>
</dbReference>
<comment type="caution">
    <text evidence="11">The sequence shown here is derived from an EMBL/GenBank/DDBJ whole genome shotgun (WGS) entry which is preliminary data.</text>
</comment>
<evidence type="ECO:0000256" key="8">
    <source>
        <dbReference type="PIRSR" id="PIRSR602401-1"/>
    </source>
</evidence>
<dbReference type="InterPro" id="IPR050479">
    <property type="entry name" value="CYP11_CYP27_families"/>
</dbReference>
<dbReference type="InterPro" id="IPR002401">
    <property type="entry name" value="Cyt_P450_E_grp-I"/>
</dbReference>
<keyword evidence="12" id="KW-1185">Reference proteome</keyword>
<dbReference type="Pfam" id="PF00067">
    <property type="entry name" value="p450"/>
    <property type="match status" value="1"/>
</dbReference>
<dbReference type="PROSITE" id="PS00086">
    <property type="entry name" value="CYTOCHROME_P450"/>
    <property type="match status" value="1"/>
</dbReference>
<evidence type="ECO:0000256" key="4">
    <source>
        <dbReference type="ARBA" id="ARBA00022723"/>
    </source>
</evidence>
<organism evidence="11 12">
    <name type="scientific">Zophobas morio</name>
    <dbReference type="NCBI Taxonomy" id="2755281"/>
    <lineage>
        <taxon>Eukaryota</taxon>
        <taxon>Metazoa</taxon>
        <taxon>Ecdysozoa</taxon>
        <taxon>Arthropoda</taxon>
        <taxon>Hexapoda</taxon>
        <taxon>Insecta</taxon>
        <taxon>Pterygota</taxon>
        <taxon>Neoptera</taxon>
        <taxon>Endopterygota</taxon>
        <taxon>Coleoptera</taxon>
        <taxon>Polyphaga</taxon>
        <taxon>Cucujiformia</taxon>
        <taxon>Tenebrionidae</taxon>
        <taxon>Zophobas</taxon>
    </lineage>
</organism>
<dbReference type="PRINTS" id="PR00463">
    <property type="entry name" value="EP450I"/>
</dbReference>
<evidence type="ECO:0000256" key="1">
    <source>
        <dbReference type="ARBA" id="ARBA00001971"/>
    </source>
</evidence>
<keyword evidence="10" id="KW-0472">Membrane</keyword>
<gene>
    <name evidence="11" type="ORF">Zmor_007219</name>
</gene>
<dbReference type="AlphaFoldDB" id="A0AA38MNE0"/>
<keyword evidence="4 8" id="KW-0479">Metal-binding</keyword>
<dbReference type="Proteomes" id="UP001168821">
    <property type="component" value="Unassembled WGS sequence"/>
</dbReference>
<keyword evidence="5 9" id="KW-0560">Oxidoreductase</keyword>
<dbReference type="PANTHER" id="PTHR24279:SF120">
    <property type="entry name" value="CYTOCHROME P450"/>
    <property type="match status" value="1"/>
</dbReference>
<dbReference type="InterPro" id="IPR036396">
    <property type="entry name" value="Cyt_P450_sf"/>
</dbReference>
<comment type="similarity">
    <text evidence="2 9">Belongs to the cytochrome P450 family.</text>
</comment>
<dbReference type="InterPro" id="IPR001128">
    <property type="entry name" value="Cyt_P450"/>
</dbReference>
<reference evidence="11" key="1">
    <citation type="journal article" date="2023" name="G3 (Bethesda)">
        <title>Whole genome assemblies of Zophobas morio and Tenebrio molitor.</title>
        <authorList>
            <person name="Kaur S."/>
            <person name="Stinson S.A."/>
            <person name="diCenzo G.C."/>
        </authorList>
    </citation>
    <scope>NUCLEOTIDE SEQUENCE</scope>
    <source>
        <strain evidence="11">QUZm001</strain>
    </source>
</reference>
<dbReference type="SUPFAM" id="SSF48264">
    <property type="entry name" value="Cytochrome P450"/>
    <property type="match status" value="1"/>
</dbReference>
<evidence type="ECO:0000256" key="6">
    <source>
        <dbReference type="ARBA" id="ARBA00023004"/>
    </source>
</evidence>
<dbReference type="GO" id="GO:0004497">
    <property type="term" value="F:monooxygenase activity"/>
    <property type="evidence" value="ECO:0007669"/>
    <property type="project" value="UniProtKB-KW"/>
</dbReference>
<keyword evidence="7 9" id="KW-0503">Monooxygenase</keyword>
<evidence type="ECO:0008006" key="13">
    <source>
        <dbReference type="Google" id="ProtNLM"/>
    </source>
</evidence>
<evidence type="ECO:0000256" key="2">
    <source>
        <dbReference type="ARBA" id="ARBA00010617"/>
    </source>
</evidence>
<evidence type="ECO:0000256" key="10">
    <source>
        <dbReference type="SAM" id="Phobius"/>
    </source>
</evidence>
<proteinExistence type="inferred from homology"/>
<evidence type="ECO:0000256" key="7">
    <source>
        <dbReference type="ARBA" id="ARBA00023033"/>
    </source>
</evidence>
<protein>
    <recommendedName>
        <fullName evidence="13">Cytochrome P450</fullName>
    </recommendedName>
</protein>